<gene>
    <name evidence="2" type="ORF">TSUD_332900</name>
</gene>
<proteinExistence type="predicted"/>
<dbReference type="Proteomes" id="UP000242715">
    <property type="component" value="Unassembled WGS sequence"/>
</dbReference>
<reference evidence="3" key="1">
    <citation type="journal article" date="2017" name="Front. Plant Sci.">
        <title>Climate Clever Clovers: New Paradigm to Reduce the Environmental Footprint of Ruminants by Breeding Low Methanogenic Forages Utilizing Haplotype Variation.</title>
        <authorList>
            <person name="Kaur P."/>
            <person name="Appels R."/>
            <person name="Bayer P.E."/>
            <person name="Keeble-Gagnere G."/>
            <person name="Wang J."/>
            <person name="Hirakawa H."/>
            <person name="Shirasawa K."/>
            <person name="Vercoe P."/>
            <person name="Stefanova K."/>
            <person name="Durmic Z."/>
            <person name="Nichols P."/>
            <person name="Revell C."/>
            <person name="Isobe S.N."/>
            <person name="Edwards D."/>
            <person name="Erskine W."/>
        </authorList>
    </citation>
    <scope>NUCLEOTIDE SEQUENCE [LARGE SCALE GENOMIC DNA]</scope>
    <source>
        <strain evidence="3">cv. Daliak</strain>
    </source>
</reference>
<dbReference type="EMBL" id="DF973458">
    <property type="protein sequence ID" value="GAU31515.1"/>
    <property type="molecule type" value="Genomic_DNA"/>
</dbReference>
<keyword evidence="3" id="KW-1185">Reference proteome</keyword>
<name>A0A2Z6N6J9_TRISU</name>
<dbReference type="OrthoDB" id="1743609at2759"/>
<sequence length="482" mass="55087">MSGLKVNFNKSMLVGVNIADSWLRAVASALRCTVGKTPFLYLGLPIGGDPRRLGFWEPVLTRIQNRLSGWKSCFLSFGGRLVLLKSVLTSMPVYALSFFKAPSGIISSINSILIKFFWGGSEDTRKISWISWKDICSSKEHGGLGVRHLREFNLALLGKWCWRMLVDRGGLWFRVLAARYGVERGCVREGGRIGSAWWREIVRIRDGVDGLGGRWFGEGVVRKVGDGTESYFWTDPWVDTGGEAWEWRRHLWAWEEEMLGECQVLLLDITLQAQLSDTWIWRTDPVSGYSVRGAYQLLTTHPSDPHEAALDLIWHKQVPLKVSIFAWRLLRDRLPTKSNLVIRGIITSEAQDCVAGCGGMETAQHLFISCSTFGSLWSSVRSWIGFSSVDPHSLTDHFLQFTFSSGGLSVRRSFLQLIWLVCVWVIWNERNQRLFRNSEQTLPRLLDKVKLYSYWWLKTTNMNLVSNYHSWWTSPFTCLGMV</sequence>
<dbReference type="PANTHER" id="PTHR33116:SF78">
    <property type="entry name" value="OS12G0587133 PROTEIN"/>
    <property type="match status" value="1"/>
</dbReference>
<dbReference type="InterPro" id="IPR026960">
    <property type="entry name" value="RVT-Znf"/>
</dbReference>
<protein>
    <recommendedName>
        <fullName evidence="1">Reverse transcriptase zinc-binding domain-containing protein</fullName>
    </recommendedName>
</protein>
<accession>A0A2Z6N6J9</accession>
<dbReference type="Pfam" id="PF13966">
    <property type="entry name" value="zf-RVT"/>
    <property type="match status" value="1"/>
</dbReference>
<evidence type="ECO:0000259" key="1">
    <source>
        <dbReference type="Pfam" id="PF13966"/>
    </source>
</evidence>
<evidence type="ECO:0000313" key="3">
    <source>
        <dbReference type="Proteomes" id="UP000242715"/>
    </source>
</evidence>
<dbReference type="PANTHER" id="PTHR33116">
    <property type="entry name" value="REVERSE TRANSCRIPTASE ZINC-BINDING DOMAIN-CONTAINING PROTEIN-RELATED-RELATED"/>
    <property type="match status" value="1"/>
</dbReference>
<feature type="domain" description="Reverse transcriptase zinc-binding" evidence="1">
    <location>
        <begin position="289"/>
        <end position="377"/>
    </location>
</feature>
<evidence type="ECO:0000313" key="2">
    <source>
        <dbReference type="EMBL" id="GAU31515.1"/>
    </source>
</evidence>
<dbReference type="AlphaFoldDB" id="A0A2Z6N6J9"/>
<organism evidence="2 3">
    <name type="scientific">Trifolium subterraneum</name>
    <name type="common">Subterranean clover</name>
    <dbReference type="NCBI Taxonomy" id="3900"/>
    <lineage>
        <taxon>Eukaryota</taxon>
        <taxon>Viridiplantae</taxon>
        <taxon>Streptophyta</taxon>
        <taxon>Embryophyta</taxon>
        <taxon>Tracheophyta</taxon>
        <taxon>Spermatophyta</taxon>
        <taxon>Magnoliopsida</taxon>
        <taxon>eudicotyledons</taxon>
        <taxon>Gunneridae</taxon>
        <taxon>Pentapetalae</taxon>
        <taxon>rosids</taxon>
        <taxon>fabids</taxon>
        <taxon>Fabales</taxon>
        <taxon>Fabaceae</taxon>
        <taxon>Papilionoideae</taxon>
        <taxon>50 kb inversion clade</taxon>
        <taxon>NPAAA clade</taxon>
        <taxon>Hologalegina</taxon>
        <taxon>IRL clade</taxon>
        <taxon>Trifolieae</taxon>
        <taxon>Trifolium</taxon>
    </lineage>
</organism>